<dbReference type="EMBL" id="KK107323">
    <property type="protein sequence ID" value="EZA52606.1"/>
    <property type="molecule type" value="Genomic_DNA"/>
</dbReference>
<evidence type="ECO:0008006" key="4">
    <source>
        <dbReference type="Google" id="ProtNLM"/>
    </source>
</evidence>
<sequence>MEVVESCSKRKALSSTKTLTCPCKTKYAKRYVQPARAKSFAPERLYKIPSKQLDTNTTYHLSYPDVDHMVARSARLQPIRPAHSLQKSSGKFSEDTTNTLSYRPIWQIVKAEPIIPKRRPLVSQGTMETVTTVRQDYVVKHVEKPEMIIPCGSIRTSLVPLDDKTTAKLSYVPPGAIEPAISFKPILKYRPPSQPSAKETTQKLSYQPFAVDKKKFYPWAQKPGYKSPDITMCGKTTYSESYMRNDAVSVEKPFLPVATYVFPYGAEFADRTVYKESYLPGDVERPVPFIPCGSITIPNVKMSVDTTAKLSYQPVWIAKRSPFVPPRARSILGNGRMQSETTTRYEYTAKMMPRPDLIIPCDNIRTVDAPLMTDTTTGLSYVKPGMIKPVQNYRPVMQYSRPETKIDGETINKLSYQTWTLKPREELPWTQKSKYLRPEHPMAGDTVYHMSYPAPGQYVEDESCTECPCVNEQNDNVSSAPTKTC</sequence>
<dbReference type="PANTHER" id="PTHR31516:SF17">
    <property type="entry name" value="STABILIZER OF AXONEMAL MICROTUBULES 2"/>
    <property type="match status" value="1"/>
</dbReference>
<dbReference type="GO" id="GO:0036064">
    <property type="term" value="C:ciliary basal body"/>
    <property type="evidence" value="ECO:0007669"/>
    <property type="project" value="TreeGrafter"/>
</dbReference>
<keyword evidence="3" id="KW-1185">Reference proteome</keyword>
<proteinExistence type="inferred from homology"/>
<evidence type="ECO:0000313" key="2">
    <source>
        <dbReference type="EMBL" id="EZA52606.1"/>
    </source>
</evidence>
<dbReference type="InterPro" id="IPR033336">
    <property type="entry name" value="SAXO1/2"/>
</dbReference>
<accession>A0A026WAF5</accession>
<comment type="similarity">
    <text evidence="1">Belongs to the FAM154 family.</text>
</comment>
<dbReference type="Proteomes" id="UP000053097">
    <property type="component" value="Unassembled WGS sequence"/>
</dbReference>
<dbReference type="PANTHER" id="PTHR31516">
    <property type="entry name" value="STABILIZER OF AXONEMAL MICROTUBULES 2"/>
    <property type="match status" value="1"/>
</dbReference>
<dbReference type="GO" id="GO:0008017">
    <property type="term" value="F:microtubule binding"/>
    <property type="evidence" value="ECO:0007669"/>
    <property type="project" value="InterPro"/>
</dbReference>
<dbReference type="OrthoDB" id="3349449at2759"/>
<evidence type="ECO:0000313" key="3">
    <source>
        <dbReference type="Proteomes" id="UP000053097"/>
    </source>
</evidence>
<name>A0A026WAF5_OOCBI</name>
<dbReference type="GO" id="GO:0005879">
    <property type="term" value="C:axonemal microtubule"/>
    <property type="evidence" value="ECO:0007669"/>
    <property type="project" value="TreeGrafter"/>
</dbReference>
<reference evidence="2 3" key="1">
    <citation type="journal article" date="2014" name="Curr. Biol.">
        <title>The genome of the clonal raider ant Cerapachys biroi.</title>
        <authorList>
            <person name="Oxley P.R."/>
            <person name="Ji L."/>
            <person name="Fetter-Pruneda I."/>
            <person name="McKenzie S.K."/>
            <person name="Li C."/>
            <person name="Hu H."/>
            <person name="Zhang G."/>
            <person name="Kronauer D.J."/>
        </authorList>
    </citation>
    <scope>NUCLEOTIDE SEQUENCE [LARGE SCALE GENOMIC DNA]</scope>
</reference>
<dbReference type="GO" id="GO:0005814">
    <property type="term" value="C:centriole"/>
    <property type="evidence" value="ECO:0007669"/>
    <property type="project" value="TreeGrafter"/>
</dbReference>
<dbReference type="GO" id="GO:0036126">
    <property type="term" value="C:sperm flagellum"/>
    <property type="evidence" value="ECO:0007669"/>
    <property type="project" value="TreeGrafter"/>
</dbReference>
<organism evidence="2 3">
    <name type="scientific">Ooceraea biroi</name>
    <name type="common">Clonal raider ant</name>
    <name type="synonym">Cerapachys biroi</name>
    <dbReference type="NCBI Taxonomy" id="2015173"/>
    <lineage>
        <taxon>Eukaryota</taxon>
        <taxon>Metazoa</taxon>
        <taxon>Ecdysozoa</taxon>
        <taxon>Arthropoda</taxon>
        <taxon>Hexapoda</taxon>
        <taxon>Insecta</taxon>
        <taxon>Pterygota</taxon>
        <taxon>Neoptera</taxon>
        <taxon>Endopterygota</taxon>
        <taxon>Hymenoptera</taxon>
        <taxon>Apocrita</taxon>
        <taxon>Aculeata</taxon>
        <taxon>Formicoidea</taxon>
        <taxon>Formicidae</taxon>
        <taxon>Dorylinae</taxon>
        <taxon>Ooceraea</taxon>
    </lineage>
</organism>
<dbReference type="STRING" id="2015173.A0A026WAF5"/>
<protein>
    <recommendedName>
        <fullName evidence="4">Protein FAM154B</fullName>
    </recommendedName>
</protein>
<dbReference type="OMA" id="KQPVPME"/>
<gene>
    <name evidence="2" type="ORF">X777_08089</name>
</gene>
<dbReference type="AlphaFoldDB" id="A0A026WAF5"/>
<evidence type="ECO:0000256" key="1">
    <source>
        <dbReference type="ARBA" id="ARBA00008738"/>
    </source>
</evidence>